<dbReference type="PANTHER" id="PTHR24198:SF165">
    <property type="entry name" value="ANKYRIN REPEAT-CONTAINING PROTEIN-RELATED"/>
    <property type="match status" value="1"/>
</dbReference>
<evidence type="ECO:0000313" key="5">
    <source>
        <dbReference type="Proteomes" id="UP000775872"/>
    </source>
</evidence>
<dbReference type="PROSITE" id="PS50297">
    <property type="entry name" value="ANK_REP_REGION"/>
    <property type="match status" value="2"/>
</dbReference>
<dbReference type="Gene3D" id="1.25.40.20">
    <property type="entry name" value="Ankyrin repeat-containing domain"/>
    <property type="match status" value="3"/>
</dbReference>
<dbReference type="InterPro" id="IPR036770">
    <property type="entry name" value="Ankyrin_rpt-contain_sf"/>
</dbReference>
<gene>
    <name evidence="4" type="ORF">CSOL1703_00013514</name>
</gene>
<feature type="repeat" description="ANK" evidence="3">
    <location>
        <begin position="129"/>
        <end position="161"/>
    </location>
</feature>
<dbReference type="Pfam" id="PF00023">
    <property type="entry name" value="Ank"/>
    <property type="match status" value="1"/>
</dbReference>
<feature type="repeat" description="ANK" evidence="3">
    <location>
        <begin position="318"/>
        <end position="340"/>
    </location>
</feature>
<dbReference type="SMART" id="SM00248">
    <property type="entry name" value="ANK"/>
    <property type="match status" value="9"/>
</dbReference>
<feature type="repeat" description="ANK" evidence="3">
    <location>
        <begin position="254"/>
        <end position="281"/>
    </location>
</feature>
<name>A0A9P0EEG0_9HYPO</name>
<dbReference type="Pfam" id="PF12796">
    <property type="entry name" value="Ank_2"/>
    <property type="match status" value="1"/>
</dbReference>
<dbReference type="AlphaFoldDB" id="A0A9P0EEG0"/>
<protein>
    <submittedName>
        <fullName evidence="4">Uncharacterized protein</fullName>
    </submittedName>
</protein>
<proteinExistence type="predicted"/>
<sequence length="641" mass="71638">MAPNLDTLPMEILLRIAEMSTWGVSPSSEKAHPATYARNHASLARTCRWLYETLNGKLYKRNLKNDQVTESCLLWAVDVGNLDTVKRAVAHGANLDMQVEVHKETAYCPPWGTLPLDPESPWRPPTYPWSFSLLHLAVGRQHVKIVQYLLEKNVDVHAPALNFYRNSRPFGVAPLYPLHLCLFGIETPWHPLEGANQPFNNKSAFELVELLVTNGAFLVAEGVSAIYALSSQGRKNLVNRLLSYPDSVSLWNNLHFAVSENDVSLATDLIHRGADVAAADWKGDTALHLAAESWERNISIIKLLLRQPRVNPAVENKKRQTALHLACANGHPEVVRMMLQQPGVSATHTDRIGQTSLHYACSSHRSGRLHIVKLLIDMKVPLDQTCSGGRTPLNLALKRKKFDIVSMLVAEGCDPAGWVASSDFHDMHHVFATLPKMRPSSQTELVQRVVDAGVDVDTPCCFSSLRLETTPVFVAASTLNAACMKVFLQGGAKLNSTVIDWWQRDHYRTRTTFLVGLFCLLFGKPRHRPLVTKNLDKAEEVIVSALEFGATLERLPSPHSDFISALEYGVLVAEDGDTALLELLLKHSTARNARRSFLVRLIGSSGNDSIREMLVDFKARQLSYLTFSSVEEQQHYQRWFT</sequence>
<evidence type="ECO:0000256" key="2">
    <source>
        <dbReference type="ARBA" id="ARBA00023043"/>
    </source>
</evidence>
<accession>A0A9P0EEG0</accession>
<dbReference type="OrthoDB" id="341259at2759"/>
<evidence type="ECO:0000256" key="3">
    <source>
        <dbReference type="PROSITE-ProRule" id="PRU00023"/>
    </source>
</evidence>
<dbReference type="Proteomes" id="UP000775872">
    <property type="component" value="Unassembled WGS sequence"/>
</dbReference>
<feature type="repeat" description="ANK" evidence="3">
    <location>
        <begin position="282"/>
        <end position="306"/>
    </location>
</feature>
<reference evidence="5" key="1">
    <citation type="submission" date="2019-06" db="EMBL/GenBank/DDBJ databases">
        <authorList>
            <person name="Broberg M."/>
        </authorList>
    </citation>
    <scope>NUCLEOTIDE SEQUENCE [LARGE SCALE GENOMIC DNA]</scope>
</reference>
<feature type="repeat" description="ANK" evidence="3">
    <location>
        <begin position="388"/>
        <end position="414"/>
    </location>
</feature>
<dbReference type="EMBL" id="CABFOC020000018">
    <property type="protein sequence ID" value="CAH0047274.1"/>
    <property type="molecule type" value="Genomic_DNA"/>
</dbReference>
<comment type="caution">
    <text evidence="4">The sequence shown here is derived from an EMBL/GenBank/DDBJ whole genome shotgun (WGS) entry which is preliminary data.</text>
</comment>
<keyword evidence="5" id="KW-1185">Reference proteome</keyword>
<dbReference type="InterPro" id="IPR002110">
    <property type="entry name" value="Ankyrin_rpt"/>
</dbReference>
<reference evidence="4 5" key="2">
    <citation type="submission" date="2021-10" db="EMBL/GenBank/DDBJ databases">
        <authorList>
            <person name="Piombo E."/>
        </authorList>
    </citation>
    <scope>NUCLEOTIDE SEQUENCE [LARGE SCALE GENOMIC DNA]</scope>
</reference>
<dbReference type="PANTHER" id="PTHR24198">
    <property type="entry name" value="ANKYRIN REPEAT AND PROTEIN KINASE DOMAIN-CONTAINING PROTEIN"/>
    <property type="match status" value="1"/>
</dbReference>
<evidence type="ECO:0000313" key="4">
    <source>
        <dbReference type="EMBL" id="CAH0047274.1"/>
    </source>
</evidence>
<organism evidence="4 5">
    <name type="scientific">Clonostachys solani</name>
    <dbReference type="NCBI Taxonomy" id="160281"/>
    <lineage>
        <taxon>Eukaryota</taxon>
        <taxon>Fungi</taxon>
        <taxon>Dikarya</taxon>
        <taxon>Ascomycota</taxon>
        <taxon>Pezizomycotina</taxon>
        <taxon>Sordariomycetes</taxon>
        <taxon>Hypocreomycetidae</taxon>
        <taxon>Hypocreales</taxon>
        <taxon>Bionectriaceae</taxon>
        <taxon>Clonostachys</taxon>
    </lineage>
</organism>
<keyword evidence="2 3" id="KW-0040">ANK repeat</keyword>
<keyword evidence="1" id="KW-0677">Repeat</keyword>
<evidence type="ECO:0000256" key="1">
    <source>
        <dbReference type="ARBA" id="ARBA00022737"/>
    </source>
</evidence>
<dbReference type="Pfam" id="PF13637">
    <property type="entry name" value="Ank_4"/>
    <property type="match status" value="1"/>
</dbReference>
<dbReference type="PROSITE" id="PS50088">
    <property type="entry name" value="ANK_REPEAT"/>
    <property type="match status" value="5"/>
</dbReference>
<dbReference type="SUPFAM" id="SSF48403">
    <property type="entry name" value="Ankyrin repeat"/>
    <property type="match status" value="1"/>
</dbReference>